<dbReference type="InterPro" id="IPR036047">
    <property type="entry name" value="F-box-like_dom_sf"/>
</dbReference>
<dbReference type="EnsemblPlants" id="KRH03715">
    <property type="protein sequence ID" value="KRH03715"/>
    <property type="gene ID" value="GLYMA_17G116300"/>
</dbReference>
<dbReference type="OMA" id="GSINWIT"/>
<dbReference type="NCBIfam" id="TIGR01640">
    <property type="entry name" value="F_box_assoc_1"/>
    <property type="match status" value="1"/>
</dbReference>
<keyword evidence="4" id="KW-1185">Reference proteome</keyword>
<evidence type="ECO:0000259" key="1">
    <source>
        <dbReference type="SMART" id="SM00256"/>
    </source>
</evidence>
<evidence type="ECO:0000313" key="4">
    <source>
        <dbReference type="Proteomes" id="UP000008827"/>
    </source>
</evidence>
<evidence type="ECO:0000313" key="3">
    <source>
        <dbReference type="EnsemblPlants" id="KRH03715"/>
    </source>
</evidence>
<dbReference type="PANTHER" id="PTHR31672:SF13">
    <property type="entry name" value="F-BOX PROTEIN CPR30-LIKE"/>
    <property type="match status" value="1"/>
</dbReference>
<reference evidence="3" key="2">
    <citation type="submission" date="2018-02" db="UniProtKB">
        <authorList>
            <consortium name="EnsemblPlants"/>
        </authorList>
    </citation>
    <scope>IDENTIFICATION</scope>
    <source>
        <strain evidence="3">Williams 82</strain>
    </source>
</reference>
<name>A0A0R0FK71_SOYBN</name>
<dbReference type="Gene3D" id="1.20.1280.50">
    <property type="match status" value="1"/>
</dbReference>
<reference evidence="2" key="3">
    <citation type="submission" date="2018-07" db="EMBL/GenBank/DDBJ databases">
        <title>WGS assembly of Glycine max.</title>
        <authorList>
            <person name="Schmutz J."/>
            <person name="Cannon S."/>
            <person name="Schlueter J."/>
            <person name="Ma J."/>
            <person name="Mitros T."/>
            <person name="Nelson W."/>
            <person name="Hyten D."/>
            <person name="Song Q."/>
            <person name="Thelen J."/>
            <person name="Cheng J."/>
            <person name="Xu D."/>
            <person name="Hellsten U."/>
            <person name="May G."/>
            <person name="Yu Y."/>
            <person name="Sakurai T."/>
            <person name="Umezawa T."/>
            <person name="Bhattacharyya M."/>
            <person name="Sandhu D."/>
            <person name="Valliyodan B."/>
            <person name="Lindquist E."/>
            <person name="Peto M."/>
            <person name="Grant D."/>
            <person name="Shu S."/>
            <person name="Goodstein D."/>
            <person name="Barry K."/>
            <person name="Futrell-Griggs M."/>
            <person name="Abernathy B."/>
            <person name="Du J."/>
            <person name="Tian Z."/>
            <person name="Zhu L."/>
            <person name="Gill N."/>
            <person name="Joshi T."/>
            <person name="Libault M."/>
            <person name="Sethuraman A."/>
            <person name="Zhang X."/>
            <person name="Shinozaki K."/>
            <person name="Nguyen H."/>
            <person name="Wing R."/>
            <person name="Cregan P."/>
            <person name="Specht J."/>
            <person name="Grimwood J."/>
            <person name="Rokhsar D."/>
            <person name="Stacey G."/>
            <person name="Shoemaker R."/>
            <person name="Jackson S."/>
        </authorList>
    </citation>
    <scope>NUCLEOTIDE SEQUENCE</scope>
    <source>
        <tissue evidence="2">Callus</tissue>
    </source>
</reference>
<feature type="domain" description="F-box" evidence="1">
    <location>
        <begin position="13"/>
        <end position="53"/>
    </location>
</feature>
<dbReference type="Pfam" id="PF08268">
    <property type="entry name" value="FBA_3"/>
    <property type="match status" value="1"/>
</dbReference>
<reference evidence="2 3" key="1">
    <citation type="journal article" date="2010" name="Nature">
        <title>Genome sequence of the palaeopolyploid soybean.</title>
        <authorList>
            <person name="Schmutz J."/>
            <person name="Cannon S.B."/>
            <person name="Schlueter J."/>
            <person name="Ma J."/>
            <person name="Mitros T."/>
            <person name="Nelson W."/>
            <person name="Hyten D.L."/>
            <person name="Song Q."/>
            <person name="Thelen J.J."/>
            <person name="Cheng J."/>
            <person name="Xu D."/>
            <person name="Hellsten U."/>
            <person name="May G.D."/>
            <person name="Yu Y."/>
            <person name="Sakurai T."/>
            <person name="Umezawa T."/>
            <person name="Bhattacharyya M.K."/>
            <person name="Sandhu D."/>
            <person name="Valliyodan B."/>
            <person name="Lindquist E."/>
            <person name="Peto M."/>
            <person name="Grant D."/>
            <person name="Shu S."/>
            <person name="Goodstein D."/>
            <person name="Barry K."/>
            <person name="Futrell-Griggs M."/>
            <person name="Abernathy B."/>
            <person name="Du J."/>
            <person name="Tian Z."/>
            <person name="Zhu L."/>
            <person name="Gill N."/>
            <person name="Joshi T."/>
            <person name="Libault M."/>
            <person name="Sethuraman A."/>
            <person name="Zhang X.-C."/>
            <person name="Shinozaki K."/>
            <person name="Nguyen H.T."/>
            <person name="Wing R.A."/>
            <person name="Cregan P."/>
            <person name="Specht J."/>
            <person name="Grimwood J."/>
            <person name="Rokhsar D."/>
            <person name="Stacey G."/>
            <person name="Shoemaker R.C."/>
            <person name="Jackson S.A."/>
        </authorList>
    </citation>
    <scope>NUCLEOTIDE SEQUENCE [LARGE SCALE GENOMIC DNA]</scope>
    <source>
        <strain evidence="3">cv. Williams 82</strain>
        <tissue evidence="2">Callus</tissue>
    </source>
</reference>
<dbReference type="InterPro" id="IPR017451">
    <property type="entry name" value="F-box-assoc_interact_dom"/>
</dbReference>
<dbReference type="Pfam" id="PF00646">
    <property type="entry name" value="F-box"/>
    <property type="match status" value="1"/>
</dbReference>
<dbReference type="PANTHER" id="PTHR31672">
    <property type="entry name" value="BNACNNG10540D PROTEIN"/>
    <property type="match status" value="1"/>
</dbReference>
<dbReference type="Gramene" id="KRH03715">
    <property type="protein sequence ID" value="KRH03715"/>
    <property type="gene ID" value="GLYMA_17G116300"/>
</dbReference>
<protein>
    <recommendedName>
        <fullName evidence="1">F-box domain-containing protein</fullName>
    </recommendedName>
</protein>
<evidence type="ECO:0000313" key="2">
    <source>
        <dbReference type="EMBL" id="KRH03715.1"/>
    </source>
</evidence>
<dbReference type="Proteomes" id="UP000008827">
    <property type="component" value="Chromosome 17"/>
</dbReference>
<dbReference type="SUPFAM" id="SSF81383">
    <property type="entry name" value="F-box domain"/>
    <property type="match status" value="1"/>
</dbReference>
<dbReference type="CDD" id="cd22157">
    <property type="entry name" value="F-box_AtFBW1-like"/>
    <property type="match status" value="1"/>
</dbReference>
<dbReference type="InterPro" id="IPR001810">
    <property type="entry name" value="F-box_dom"/>
</dbReference>
<dbReference type="AlphaFoldDB" id="A0A0R0FK71"/>
<gene>
    <name evidence="3" type="primary">LOC102666003</name>
    <name evidence="2" type="ORF">GLYMA_17G116300</name>
</gene>
<dbReference type="SMR" id="A0A0R0FK71"/>
<proteinExistence type="predicted"/>
<dbReference type="SMART" id="SM00256">
    <property type="entry name" value="FBOX"/>
    <property type="match status" value="1"/>
</dbReference>
<accession>A0A0R0FK71</accession>
<sequence length="383" mass="43733">MVVGGLPRAAPVLAEDLSVEILSWLPVKVLIRFKCVSKTWNSLIFHPMLVKLHLERSSKNTHTLLKFIDIKCENYYAYPWGAFCSIRSLLENPSSTIDDGCHYFKKDCYFYVGSCNGLVCLHDYSSDEQWVRFWNPATRIMSEDSPHLRLHSGCYNAGPNSVEWFLGFGYDDWSDTYKVVVILSNTKTHEMEVSVHCMGDTDTCWRNILTCPWFLILGQVGRFVSGSINWITCGSTVNGFLVFSCDLKNETCRYLSAPDAPFEIPIALPSLGVLKGCLCASFNQKSHFVVWIMREFGVETSWTQLLNVSYQHLQLNPIHGYINITILYVSEDEDVFFLASHQDAEFILYDQRNNRISRTGDFNNCHKSSASSYDYVPSLVLPY</sequence>
<dbReference type="InterPro" id="IPR050796">
    <property type="entry name" value="SCF_F-box_component"/>
</dbReference>
<dbReference type="InterPro" id="IPR013187">
    <property type="entry name" value="F-box-assoc_dom_typ3"/>
</dbReference>
<dbReference type="EMBL" id="CM000850">
    <property type="protein sequence ID" value="KRH03715.1"/>
    <property type="molecule type" value="Genomic_DNA"/>
</dbReference>
<organism evidence="2">
    <name type="scientific">Glycine max</name>
    <name type="common">Soybean</name>
    <name type="synonym">Glycine hispida</name>
    <dbReference type="NCBI Taxonomy" id="3847"/>
    <lineage>
        <taxon>Eukaryota</taxon>
        <taxon>Viridiplantae</taxon>
        <taxon>Streptophyta</taxon>
        <taxon>Embryophyta</taxon>
        <taxon>Tracheophyta</taxon>
        <taxon>Spermatophyta</taxon>
        <taxon>Magnoliopsida</taxon>
        <taxon>eudicotyledons</taxon>
        <taxon>Gunneridae</taxon>
        <taxon>Pentapetalae</taxon>
        <taxon>rosids</taxon>
        <taxon>fabids</taxon>
        <taxon>Fabales</taxon>
        <taxon>Fabaceae</taxon>
        <taxon>Papilionoideae</taxon>
        <taxon>50 kb inversion clade</taxon>
        <taxon>NPAAA clade</taxon>
        <taxon>indigoferoid/millettioid clade</taxon>
        <taxon>Phaseoleae</taxon>
        <taxon>Glycine</taxon>
        <taxon>Glycine subgen. Soja</taxon>
    </lineage>
</organism>
<dbReference type="PaxDb" id="3847-GLYMA17G12520.2"/>